<sequence>MFRPRVHIILLGVADVARSAAFYEALGWQRAPTSHAGFVKFDLGGMALALISKTDLAKDAVGQPGDPGASSDLALIYCAEHPDDVARLLAKAERAGGSIVKPATRTQWGTAGYFRDPDGHLFEIDHEEVWVFDREHHLVV</sequence>
<evidence type="ECO:0000313" key="2">
    <source>
        <dbReference type="EMBL" id="OEO31479.1"/>
    </source>
</evidence>
<name>A0A1E5XSB0_9HYPH</name>
<dbReference type="InterPro" id="IPR037523">
    <property type="entry name" value="VOC_core"/>
</dbReference>
<dbReference type="EMBL" id="LAJE02000158">
    <property type="protein sequence ID" value="OEO31479.1"/>
    <property type="molecule type" value="Genomic_DNA"/>
</dbReference>
<evidence type="ECO:0000313" key="3">
    <source>
        <dbReference type="Proteomes" id="UP000095463"/>
    </source>
</evidence>
<proteinExistence type="predicted"/>
<dbReference type="PANTHER" id="PTHR36503">
    <property type="entry name" value="BLR2520 PROTEIN"/>
    <property type="match status" value="1"/>
</dbReference>
<dbReference type="PANTHER" id="PTHR36503:SF1">
    <property type="entry name" value="BLR2520 PROTEIN"/>
    <property type="match status" value="1"/>
</dbReference>
<dbReference type="Proteomes" id="UP000095463">
    <property type="component" value="Unassembled WGS sequence"/>
</dbReference>
<dbReference type="AlphaFoldDB" id="A0A1E5XSB0"/>
<dbReference type="SUPFAM" id="SSF54593">
    <property type="entry name" value="Glyoxalase/Bleomycin resistance protein/Dihydroxybiphenyl dioxygenase"/>
    <property type="match status" value="1"/>
</dbReference>
<feature type="domain" description="VOC" evidence="1">
    <location>
        <begin position="5"/>
        <end position="127"/>
    </location>
</feature>
<evidence type="ECO:0000259" key="1">
    <source>
        <dbReference type="PROSITE" id="PS51819"/>
    </source>
</evidence>
<dbReference type="Pfam" id="PF00903">
    <property type="entry name" value="Glyoxalase"/>
    <property type="match status" value="1"/>
</dbReference>
<dbReference type="InterPro" id="IPR004360">
    <property type="entry name" value="Glyas_Fos-R_dOase_dom"/>
</dbReference>
<dbReference type="PROSITE" id="PS51819">
    <property type="entry name" value="VOC"/>
    <property type="match status" value="1"/>
</dbReference>
<protein>
    <submittedName>
        <fullName evidence="2">Glyoxalase</fullName>
    </submittedName>
</protein>
<reference evidence="2 3" key="1">
    <citation type="journal article" date="2015" name="Genome Announc.">
        <title>Genome Assemblies of Three Soil-Associated Devosia species: D. insulae, D. limi, and D. soli.</title>
        <authorList>
            <person name="Hassan Y.I."/>
            <person name="Lepp D."/>
            <person name="Zhou T."/>
        </authorList>
    </citation>
    <scope>NUCLEOTIDE SEQUENCE [LARGE SCALE GENOMIC DNA]</scope>
    <source>
        <strain evidence="2 3">DS-56</strain>
    </source>
</reference>
<organism evidence="2 3">
    <name type="scientific">Devosia insulae DS-56</name>
    <dbReference type="NCBI Taxonomy" id="1116389"/>
    <lineage>
        <taxon>Bacteria</taxon>
        <taxon>Pseudomonadati</taxon>
        <taxon>Pseudomonadota</taxon>
        <taxon>Alphaproteobacteria</taxon>
        <taxon>Hyphomicrobiales</taxon>
        <taxon>Devosiaceae</taxon>
        <taxon>Devosia</taxon>
    </lineage>
</organism>
<accession>A0A1E5XSB0</accession>
<dbReference type="Gene3D" id="3.10.180.10">
    <property type="entry name" value="2,3-Dihydroxybiphenyl 1,2-Dioxygenase, domain 1"/>
    <property type="match status" value="1"/>
</dbReference>
<keyword evidence="3" id="KW-1185">Reference proteome</keyword>
<gene>
    <name evidence="2" type="ORF">VW23_016050</name>
</gene>
<dbReference type="InterPro" id="IPR029068">
    <property type="entry name" value="Glyas_Bleomycin-R_OHBP_Dase"/>
</dbReference>
<comment type="caution">
    <text evidence="2">The sequence shown here is derived from an EMBL/GenBank/DDBJ whole genome shotgun (WGS) entry which is preliminary data.</text>
</comment>